<organism evidence="1 2">
    <name type="scientific">Puccinia coronata f. sp. avenae</name>
    <dbReference type="NCBI Taxonomy" id="200324"/>
    <lineage>
        <taxon>Eukaryota</taxon>
        <taxon>Fungi</taxon>
        <taxon>Dikarya</taxon>
        <taxon>Basidiomycota</taxon>
        <taxon>Pucciniomycotina</taxon>
        <taxon>Pucciniomycetes</taxon>
        <taxon>Pucciniales</taxon>
        <taxon>Pucciniaceae</taxon>
        <taxon>Puccinia</taxon>
    </lineage>
</organism>
<dbReference type="EMBL" id="PGCJ01000074">
    <property type="protein sequence ID" value="PLW52753.1"/>
    <property type="molecule type" value="Genomic_DNA"/>
</dbReference>
<evidence type="ECO:0000313" key="1">
    <source>
        <dbReference type="EMBL" id="PLW52753.1"/>
    </source>
</evidence>
<protein>
    <submittedName>
        <fullName evidence="1">Uncharacterized protein</fullName>
    </submittedName>
</protein>
<keyword evidence="2" id="KW-1185">Reference proteome</keyword>
<dbReference type="AlphaFoldDB" id="A0A2N5VRY0"/>
<sequence length="98" mass="10532">MRRSGPQPIHLICSRFMHIHTVPGPQLSNGTLCSNAPTTPYTAHHGSPIHFETEAQVNRSAIGTPTSPLVSNGPSISSCQLLRRLLDGMKCDSSSALR</sequence>
<evidence type="ECO:0000313" key="2">
    <source>
        <dbReference type="Proteomes" id="UP000235388"/>
    </source>
</evidence>
<reference evidence="1 2" key="1">
    <citation type="submission" date="2017-11" db="EMBL/GenBank/DDBJ databases">
        <title>De novo assembly and phasing of dikaryotic genomes from two isolates of Puccinia coronata f. sp. avenae, the causal agent of oat crown rust.</title>
        <authorList>
            <person name="Miller M.E."/>
            <person name="Zhang Y."/>
            <person name="Omidvar V."/>
            <person name="Sperschneider J."/>
            <person name="Schwessinger B."/>
            <person name="Raley C."/>
            <person name="Palmer J.M."/>
            <person name="Garnica D."/>
            <person name="Upadhyaya N."/>
            <person name="Rathjen J."/>
            <person name="Taylor J.M."/>
            <person name="Park R.F."/>
            <person name="Dodds P.N."/>
            <person name="Hirsch C.D."/>
            <person name="Kianian S.F."/>
            <person name="Figueroa M."/>
        </authorList>
    </citation>
    <scope>NUCLEOTIDE SEQUENCE [LARGE SCALE GENOMIC DNA]</scope>
    <source>
        <strain evidence="1">12NC29</strain>
    </source>
</reference>
<gene>
    <name evidence="1" type="ORF">PCANC_07272</name>
</gene>
<comment type="caution">
    <text evidence="1">The sequence shown here is derived from an EMBL/GenBank/DDBJ whole genome shotgun (WGS) entry which is preliminary data.</text>
</comment>
<dbReference type="Proteomes" id="UP000235388">
    <property type="component" value="Unassembled WGS sequence"/>
</dbReference>
<accession>A0A2N5VRY0</accession>
<proteinExistence type="predicted"/>
<name>A0A2N5VRY0_9BASI</name>